<dbReference type="RefSeq" id="XP_003034141.1">
    <property type="nucleotide sequence ID" value="XM_003034095.1"/>
</dbReference>
<reference evidence="1 2" key="1">
    <citation type="journal article" date="2010" name="Nat. Biotechnol.">
        <title>Genome sequence of the model mushroom Schizophyllum commune.</title>
        <authorList>
            <person name="Ohm R.A."/>
            <person name="de Jong J.F."/>
            <person name="Lugones L.G."/>
            <person name="Aerts A."/>
            <person name="Kothe E."/>
            <person name="Stajich J.E."/>
            <person name="de Vries R.P."/>
            <person name="Record E."/>
            <person name="Levasseur A."/>
            <person name="Baker S.E."/>
            <person name="Bartholomew K.A."/>
            <person name="Coutinho P.M."/>
            <person name="Erdmann S."/>
            <person name="Fowler T.J."/>
            <person name="Gathman A.C."/>
            <person name="Lombard V."/>
            <person name="Henrissat B."/>
            <person name="Knabe N."/>
            <person name="Kuees U."/>
            <person name="Lilly W.W."/>
            <person name="Lindquist E."/>
            <person name="Lucas S."/>
            <person name="Magnuson J.K."/>
            <person name="Piumi F."/>
            <person name="Raudaskoski M."/>
            <person name="Salamov A."/>
            <person name="Schmutz J."/>
            <person name="Schwarze F.W.M.R."/>
            <person name="vanKuyk P.A."/>
            <person name="Horton J.S."/>
            <person name="Grigoriev I.V."/>
            <person name="Woesten H.A.B."/>
        </authorList>
    </citation>
    <scope>NUCLEOTIDE SEQUENCE [LARGE SCALE GENOMIC DNA]</scope>
    <source>
        <strain evidence="2">H4-8 / FGSC 9210</strain>
    </source>
</reference>
<protein>
    <submittedName>
        <fullName evidence="1">Uncharacterized protein</fullName>
    </submittedName>
</protein>
<organism evidence="2">
    <name type="scientific">Schizophyllum commune (strain H4-8 / FGSC 9210)</name>
    <name type="common">Split gill fungus</name>
    <dbReference type="NCBI Taxonomy" id="578458"/>
    <lineage>
        <taxon>Eukaryota</taxon>
        <taxon>Fungi</taxon>
        <taxon>Dikarya</taxon>
        <taxon>Basidiomycota</taxon>
        <taxon>Agaricomycotina</taxon>
        <taxon>Agaricomycetes</taxon>
        <taxon>Agaricomycetidae</taxon>
        <taxon>Agaricales</taxon>
        <taxon>Schizophyllaceae</taxon>
        <taxon>Schizophyllum</taxon>
    </lineage>
</organism>
<name>D8PYE1_SCHCM</name>
<dbReference type="GeneID" id="9586163"/>
<feature type="non-terminal residue" evidence="1">
    <location>
        <position position="108"/>
    </location>
</feature>
<dbReference type="Proteomes" id="UP000007431">
    <property type="component" value="Unassembled WGS sequence"/>
</dbReference>
<dbReference type="KEGG" id="scm:SCHCO_02723478"/>
<evidence type="ECO:0000313" key="2">
    <source>
        <dbReference type="Proteomes" id="UP000007431"/>
    </source>
</evidence>
<dbReference type="InParanoid" id="D8PYE1"/>
<dbReference type="EMBL" id="GL377304">
    <property type="protein sequence ID" value="EFI99238.1"/>
    <property type="molecule type" value="Genomic_DNA"/>
</dbReference>
<evidence type="ECO:0000313" key="1">
    <source>
        <dbReference type="EMBL" id="EFI99238.1"/>
    </source>
</evidence>
<dbReference type="VEuPathDB" id="FungiDB:SCHCODRAFT_02723478"/>
<accession>D8PYE1</accession>
<proteinExistence type="predicted"/>
<sequence length="108" mass="12244">MWSVLTLAAVTDIVPSYASKMGMSCVHCGHWRELDNFGITENALATRRLRLLPGSSADVAAWLEGKAPELGTRATKFILRKDLRKLSRDTNRWPSWQPTLHWVLQLVK</sequence>
<gene>
    <name evidence="1" type="ORF">SCHCODRAFT_106345</name>
</gene>
<dbReference type="AlphaFoldDB" id="D8PYE1"/>
<dbReference type="HOGENOM" id="CLU_2198502_0_0_1"/>
<keyword evidence="2" id="KW-1185">Reference proteome</keyword>